<proteinExistence type="predicted"/>
<feature type="non-terminal residue" evidence="1">
    <location>
        <position position="1"/>
    </location>
</feature>
<dbReference type="GO" id="GO:0006508">
    <property type="term" value="P:proteolysis"/>
    <property type="evidence" value="ECO:0007669"/>
    <property type="project" value="UniProtKB-KW"/>
</dbReference>
<dbReference type="Proteomes" id="UP000248889">
    <property type="component" value="Unassembled WGS sequence"/>
</dbReference>
<dbReference type="GO" id="GO:0008233">
    <property type="term" value="F:peptidase activity"/>
    <property type="evidence" value="ECO:0007669"/>
    <property type="project" value="UniProtKB-KW"/>
</dbReference>
<accession>A0A2X0ITD2</accession>
<protein>
    <submittedName>
        <fullName evidence="1">Serine protease</fullName>
    </submittedName>
</protein>
<sequence length="573" mass="60035">GAGGREWGHGPGALRRSAATVGGRCHEAARRMLGAADGGLTAREFDELFPWAEGWAQAALGEGLFVAAGAGYRFASGALADWLQGFHLDLPVALTMILADTAPPPVGEESLPRPVGAHRRGGPVGWAPPVPVPGQPTGGGVPRWRLAVVRQALLGLGETDPQALESLLSRLVLCLDGPDAAAPGSEARWWAERLLSGTLQRLPDAGTYAPLLRALAARVVYTAGTASPAAGDAEPFLPWDFWRALPLTVEARLDVLRVLVRSGAEEAARLLAGVLVQDPGAALPLLCGWLADERVSGIAAETLFEQRHVALDELTDALVDAAHSRADALLRGLAQAEPSALGRAVDRWAHDPRPERHVAAATLLPLLARHAAEGAAAERTLVRLAAEALLARADEEALHGAAYAALVCDPQARPRHLVGAVTRYLAGDPLLGAAALVPALDSDPALVLAGYAGRMREPGEEAAAVLRALGATAAPRARAAAARLVREHLQRRPETAAQVGGWVRARLAHGPAERETLLAFARDAAAEQPEPVRWRIAEALADDGSALARELRGVLNPAVTSPMRIEPQAHGKV</sequence>
<organism evidence="1 2">
    <name type="scientific">Streptacidiphilus pinicola</name>
    <dbReference type="NCBI Taxonomy" id="2219663"/>
    <lineage>
        <taxon>Bacteria</taxon>
        <taxon>Bacillati</taxon>
        <taxon>Actinomycetota</taxon>
        <taxon>Actinomycetes</taxon>
        <taxon>Kitasatosporales</taxon>
        <taxon>Streptomycetaceae</taxon>
        <taxon>Streptacidiphilus</taxon>
    </lineage>
</organism>
<dbReference type="AlphaFoldDB" id="A0A2X0ITD2"/>
<evidence type="ECO:0000313" key="1">
    <source>
        <dbReference type="EMBL" id="RAG86863.1"/>
    </source>
</evidence>
<keyword evidence="1" id="KW-0645">Protease</keyword>
<name>A0A2X0ITD2_9ACTN</name>
<comment type="caution">
    <text evidence="1">The sequence shown here is derived from an EMBL/GenBank/DDBJ whole genome shotgun (WGS) entry which is preliminary data.</text>
</comment>
<keyword evidence="1" id="KW-0378">Hydrolase</keyword>
<dbReference type="EMBL" id="QKYN01000019">
    <property type="protein sequence ID" value="RAG86863.1"/>
    <property type="molecule type" value="Genomic_DNA"/>
</dbReference>
<evidence type="ECO:0000313" key="2">
    <source>
        <dbReference type="Proteomes" id="UP000248889"/>
    </source>
</evidence>
<gene>
    <name evidence="1" type="ORF">DN069_04330</name>
</gene>
<keyword evidence="2" id="KW-1185">Reference proteome</keyword>
<reference evidence="1 2" key="1">
    <citation type="submission" date="2018-06" db="EMBL/GenBank/DDBJ databases">
        <title>Streptacidiphilus pinicola sp. nov., isolated from pine grove soil.</title>
        <authorList>
            <person name="Roh S.G."/>
            <person name="Park S."/>
            <person name="Kim M.-K."/>
            <person name="Yun B.-R."/>
            <person name="Park J."/>
            <person name="Kim M.J."/>
            <person name="Kim Y.S."/>
            <person name="Kim S.B."/>
        </authorList>
    </citation>
    <scope>NUCLEOTIDE SEQUENCE [LARGE SCALE GENOMIC DNA]</scope>
    <source>
        <strain evidence="1 2">MMS16-CNU450</strain>
    </source>
</reference>